<dbReference type="EMBL" id="QGDI01000002">
    <property type="protein sequence ID" value="PWJ14692.1"/>
    <property type="molecule type" value="Genomic_DNA"/>
</dbReference>
<evidence type="ECO:0000256" key="6">
    <source>
        <dbReference type="ARBA" id="ARBA00022989"/>
    </source>
</evidence>
<comment type="subcellular location">
    <subcellularLocation>
        <location evidence="1">Cell membrane</location>
        <topology evidence="1">Multi-pass membrane protein</topology>
    </subcellularLocation>
</comment>
<feature type="transmembrane region" description="Helical" evidence="8">
    <location>
        <begin position="409"/>
        <end position="431"/>
    </location>
</feature>
<dbReference type="InterPro" id="IPR004268">
    <property type="entry name" value="MurJ"/>
</dbReference>
<dbReference type="InterPro" id="IPR051050">
    <property type="entry name" value="Lipid_II_flippase_MurJ/MviN"/>
</dbReference>
<evidence type="ECO:0000256" key="4">
    <source>
        <dbReference type="ARBA" id="ARBA00022960"/>
    </source>
</evidence>
<feature type="transmembrane region" description="Helical" evidence="8">
    <location>
        <begin position="132"/>
        <end position="156"/>
    </location>
</feature>
<evidence type="ECO:0000256" key="1">
    <source>
        <dbReference type="ARBA" id="ARBA00004651"/>
    </source>
</evidence>
<feature type="transmembrane region" description="Helical" evidence="8">
    <location>
        <begin position="51"/>
        <end position="75"/>
    </location>
</feature>
<evidence type="ECO:0000313" key="9">
    <source>
        <dbReference type="EMBL" id="PWJ14692.1"/>
    </source>
</evidence>
<keyword evidence="5" id="KW-0573">Peptidoglycan synthesis</keyword>
<name>A0A315Y2G5_RUMFL</name>
<evidence type="ECO:0000256" key="3">
    <source>
        <dbReference type="ARBA" id="ARBA00022692"/>
    </source>
</evidence>
<evidence type="ECO:0000256" key="8">
    <source>
        <dbReference type="SAM" id="Phobius"/>
    </source>
</evidence>
<feature type="transmembrane region" description="Helical" evidence="8">
    <location>
        <begin position="276"/>
        <end position="295"/>
    </location>
</feature>
<feature type="transmembrane region" description="Helical" evidence="8">
    <location>
        <begin position="451"/>
        <end position="470"/>
    </location>
</feature>
<comment type="caution">
    <text evidence="9">The sequence shown here is derived from an EMBL/GenBank/DDBJ whole genome shotgun (WGS) entry which is preliminary data.</text>
</comment>
<dbReference type="PRINTS" id="PR01806">
    <property type="entry name" value="VIRFACTRMVIN"/>
</dbReference>
<feature type="transmembrane region" description="Helical" evidence="8">
    <location>
        <begin position="476"/>
        <end position="494"/>
    </location>
</feature>
<gene>
    <name evidence="9" type="ORF">IE37_00677</name>
</gene>
<dbReference type="PANTHER" id="PTHR47019">
    <property type="entry name" value="LIPID II FLIPPASE MURJ"/>
    <property type="match status" value="1"/>
</dbReference>
<dbReference type="RefSeq" id="WP_181380224.1">
    <property type="nucleotide sequence ID" value="NZ_QGDI01000002.1"/>
</dbReference>
<evidence type="ECO:0000313" key="10">
    <source>
        <dbReference type="Proteomes" id="UP000245720"/>
    </source>
</evidence>
<feature type="transmembrane region" description="Helical" evidence="8">
    <location>
        <begin position="87"/>
        <end position="112"/>
    </location>
</feature>
<dbReference type="Proteomes" id="UP000245720">
    <property type="component" value="Unassembled WGS sequence"/>
</dbReference>
<keyword evidence="6 8" id="KW-1133">Transmembrane helix</keyword>
<keyword evidence="2" id="KW-1003">Cell membrane</keyword>
<evidence type="ECO:0000256" key="2">
    <source>
        <dbReference type="ARBA" id="ARBA00022475"/>
    </source>
</evidence>
<reference evidence="9 10" key="1">
    <citation type="submission" date="2018-05" db="EMBL/GenBank/DDBJ databases">
        <title>The Hungate 1000. A catalogue of reference genomes from the rumen microbiome.</title>
        <authorList>
            <person name="Kelly W."/>
        </authorList>
    </citation>
    <scope>NUCLEOTIDE SEQUENCE [LARGE SCALE GENOMIC DNA]</scope>
    <source>
        <strain evidence="9 10">SAb67</strain>
    </source>
</reference>
<dbReference type="GO" id="GO:0008360">
    <property type="term" value="P:regulation of cell shape"/>
    <property type="evidence" value="ECO:0007669"/>
    <property type="project" value="UniProtKB-KW"/>
</dbReference>
<feature type="transmembrane region" description="Helical" evidence="8">
    <location>
        <begin position="351"/>
        <end position="372"/>
    </location>
</feature>
<dbReference type="Pfam" id="PF03023">
    <property type="entry name" value="MurJ"/>
    <property type="match status" value="1"/>
</dbReference>
<dbReference type="GO" id="GO:0009252">
    <property type="term" value="P:peptidoglycan biosynthetic process"/>
    <property type="evidence" value="ECO:0007669"/>
    <property type="project" value="UniProtKB-KW"/>
</dbReference>
<dbReference type="AlphaFoldDB" id="A0A315Y2G5"/>
<dbReference type="GO" id="GO:0015648">
    <property type="term" value="F:lipid-linked peptidoglycan transporter activity"/>
    <property type="evidence" value="ECO:0007669"/>
    <property type="project" value="TreeGrafter"/>
</dbReference>
<keyword evidence="3 8" id="KW-0812">Transmembrane</keyword>
<keyword evidence="7 8" id="KW-0472">Membrane</keyword>
<sequence length="510" mass="55912">MKTKVDKKRSIVFSSLIVTIATFSIKALGLIKQSVLASICGASTQTDAFFVATGIIGQLAVVLFSAISITLLSMYSRERVKNGDIQANCLLTSTIAVFLPISFLLTFLFFVFARPIAIIMAPSYSENQLSCLIHYLRIMSIAYVPWCIYLTLNVSLEANNSFLPGKGQGLFQNVFLIVGAILLYHKYGMDVLVYAFLLSGVAQCVLVAICGKKYFKPHISKEKIQVVIKELLPLAIPLMLGNAIYEVNDIVDKQISLALGSGMASLLTYGSTLNEIVTGVIVASVATVLFANYANWAANNEIDKIITNLKSSINNLLLLITPIMIMCIVAGDQIVGILYGRGNFGEYEIKVTYYVVIGYALGFIFQSIRAILVKVYYAFQDTRTPMINGMIAVFVNIVLSIILSKYIGVMGIALATSIGMFIVTIALAIGIKKHLSNFYFHECLSECFKDLFSGVVAAILLYFIKNFININTVIDFIIEGSACIVIYISILILLKSKSLKSASQLLKRGK</sequence>
<protein>
    <submittedName>
        <fullName evidence="9">Putative peptidoglycan lipid II flippase</fullName>
    </submittedName>
</protein>
<dbReference type="GO" id="GO:0005886">
    <property type="term" value="C:plasma membrane"/>
    <property type="evidence" value="ECO:0007669"/>
    <property type="project" value="UniProtKB-SubCell"/>
</dbReference>
<dbReference type="PANTHER" id="PTHR47019:SF1">
    <property type="entry name" value="LIPID II FLIPPASE MURJ"/>
    <property type="match status" value="1"/>
</dbReference>
<accession>A0A315Y2G5</accession>
<proteinExistence type="predicted"/>
<keyword evidence="4" id="KW-0133">Cell shape</keyword>
<feature type="transmembrane region" description="Helical" evidence="8">
    <location>
        <begin position="316"/>
        <end position="339"/>
    </location>
</feature>
<feature type="transmembrane region" description="Helical" evidence="8">
    <location>
        <begin position="384"/>
        <end position="403"/>
    </location>
</feature>
<organism evidence="9 10">
    <name type="scientific">Ruminococcus flavefaciens</name>
    <dbReference type="NCBI Taxonomy" id="1265"/>
    <lineage>
        <taxon>Bacteria</taxon>
        <taxon>Bacillati</taxon>
        <taxon>Bacillota</taxon>
        <taxon>Clostridia</taxon>
        <taxon>Eubacteriales</taxon>
        <taxon>Oscillospiraceae</taxon>
        <taxon>Ruminococcus</taxon>
    </lineage>
</organism>
<evidence type="ECO:0000256" key="5">
    <source>
        <dbReference type="ARBA" id="ARBA00022984"/>
    </source>
</evidence>
<evidence type="ECO:0000256" key="7">
    <source>
        <dbReference type="ARBA" id="ARBA00023136"/>
    </source>
</evidence>
<feature type="transmembrane region" description="Helical" evidence="8">
    <location>
        <begin position="168"/>
        <end position="185"/>
    </location>
</feature>
<feature type="transmembrane region" description="Helical" evidence="8">
    <location>
        <begin position="191"/>
        <end position="215"/>
    </location>
</feature>
<dbReference type="GO" id="GO:0034204">
    <property type="term" value="P:lipid translocation"/>
    <property type="evidence" value="ECO:0007669"/>
    <property type="project" value="TreeGrafter"/>
</dbReference>